<sequence length="305" mass="32812">MSGIILYFNTAIALAVPILMVSIGVCYQEKTGVYGMGSDSSMLLSCFTSIVTLIATGNYFVAIVVGILSGGLMSLFFSIFAVRLGTDQTLTGLACNFAVMGLTSSLLRLLWGVDGIPMMEKPASVPIPLLSKIPIVGEILFDQPIVNYLVYIIIPISWWILYRSTVGLKVRAVGENLECADSVGINILKTRTLACMVAGMCCGFGGAILAVQQVGTFADEMTGSKAWMGIIAAYFGGWSPIGATGAAMVFGLAMALEKRIQLMSFISLNSYTVQLFPYIAAILVICLTGKNRRHPANMMHYYQKQ</sequence>
<evidence type="ECO:0000256" key="2">
    <source>
        <dbReference type="ARBA" id="ARBA00022475"/>
    </source>
</evidence>
<dbReference type="GO" id="GO:0022857">
    <property type="term" value="F:transmembrane transporter activity"/>
    <property type="evidence" value="ECO:0007669"/>
    <property type="project" value="InterPro"/>
</dbReference>
<dbReference type="AlphaFoldDB" id="A0A7G9GH20"/>
<feature type="transmembrane region" description="Helical" evidence="6">
    <location>
        <begin position="33"/>
        <end position="54"/>
    </location>
</feature>
<dbReference type="Proteomes" id="UP000515860">
    <property type="component" value="Chromosome"/>
</dbReference>
<dbReference type="EMBL" id="CP060635">
    <property type="protein sequence ID" value="QNM10102.1"/>
    <property type="molecule type" value="Genomic_DNA"/>
</dbReference>
<dbReference type="PANTHER" id="PTHR43370">
    <property type="entry name" value="SUGAR ABC TRANSPORTER INTEGRAL MEMBRANE PROTEIN-RELATED"/>
    <property type="match status" value="1"/>
</dbReference>
<evidence type="ECO:0000256" key="3">
    <source>
        <dbReference type="ARBA" id="ARBA00022692"/>
    </source>
</evidence>
<proteinExistence type="predicted"/>
<keyword evidence="3 6" id="KW-0812">Transmembrane</keyword>
<feature type="transmembrane region" description="Helical" evidence="6">
    <location>
        <begin position="6"/>
        <end position="26"/>
    </location>
</feature>
<feature type="transmembrane region" description="Helical" evidence="6">
    <location>
        <begin position="268"/>
        <end position="290"/>
    </location>
</feature>
<evidence type="ECO:0000256" key="5">
    <source>
        <dbReference type="ARBA" id="ARBA00023136"/>
    </source>
</evidence>
<feature type="transmembrane region" description="Helical" evidence="6">
    <location>
        <begin position="231"/>
        <end position="256"/>
    </location>
</feature>
<name>A0A7G9GH20_9FIRM</name>
<reference evidence="7 8" key="1">
    <citation type="submission" date="2020-08" db="EMBL/GenBank/DDBJ databases">
        <authorList>
            <person name="Liu C."/>
            <person name="Sun Q."/>
        </authorList>
    </citation>
    <scope>NUCLEOTIDE SEQUENCE [LARGE SCALE GENOMIC DNA]</scope>
    <source>
        <strain evidence="7 8">NSJ-29</strain>
    </source>
</reference>
<dbReference type="KEGG" id="whj:H9Q79_07485"/>
<feature type="transmembrane region" description="Helical" evidence="6">
    <location>
        <begin position="60"/>
        <end position="82"/>
    </location>
</feature>
<organism evidence="7 8">
    <name type="scientific">Wansuia hejianensis</name>
    <dbReference type="NCBI Taxonomy" id="2763667"/>
    <lineage>
        <taxon>Bacteria</taxon>
        <taxon>Bacillati</taxon>
        <taxon>Bacillota</taxon>
        <taxon>Clostridia</taxon>
        <taxon>Lachnospirales</taxon>
        <taxon>Lachnospiraceae</taxon>
        <taxon>Wansuia</taxon>
    </lineage>
</organism>
<gene>
    <name evidence="7" type="ORF">H9Q79_07485</name>
</gene>
<evidence type="ECO:0000313" key="8">
    <source>
        <dbReference type="Proteomes" id="UP000515860"/>
    </source>
</evidence>
<protein>
    <submittedName>
        <fullName evidence="7">ABC transporter permease</fullName>
    </submittedName>
</protein>
<dbReference type="GO" id="GO:0005886">
    <property type="term" value="C:plasma membrane"/>
    <property type="evidence" value="ECO:0007669"/>
    <property type="project" value="UniProtKB-SubCell"/>
</dbReference>
<evidence type="ECO:0000256" key="4">
    <source>
        <dbReference type="ARBA" id="ARBA00022989"/>
    </source>
</evidence>
<dbReference type="RefSeq" id="WP_118645594.1">
    <property type="nucleotide sequence ID" value="NZ_CP060635.1"/>
</dbReference>
<keyword evidence="2" id="KW-1003">Cell membrane</keyword>
<dbReference type="Pfam" id="PF02653">
    <property type="entry name" value="BPD_transp_2"/>
    <property type="match status" value="1"/>
</dbReference>
<feature type="transmembrane region" description="Helical" evidence="6">
    <location>
        <begin position="89"/>
        <end position="111"/>
    </location>
</feature>
<keyword evidence="4 6" id="KW-1133">Transmembrane helix</keyword>
<feature type="transmembrane region" description="Helical" evidence="6">
    <location>
        <begin position="193"/>
        <end position="211"/>
    </location>
</feature>
<keyword evidence="8" id="KW-1185">Reference proteome</keyword>
<evidence type="ECO:0000313" key="7">
    <source>
        <dbReference type="EMBL" id="QNM10102.1"/>
    </source>
</evidence>
<comment type="subcellular location">
    <subcellularLocation>
        <location evidence="1">Cell membrane</location>
        <topology evidence="1">Multi-pass membrane protein</topology>
    </subcellularLocation>
</comment>
<feature type="transmembrane region" description="Helical" evidence="6">
    <location>
        <begin position="145"/>
        <end position="162"/>
    </location>
</feature>
<keyword evidence="5 6" id="KW-0472">Membrane</keyword>
<dbReference type="InterPro" id="IPR001851">
    <property type="entry name" value="ABC_transp_permease"/>
</dbReference>
<accession>A0A7G9GH20</accession>
<dbReference type="PANTHER" id="PTHR43370:SF1">
    <property type="entry name" value="GUANOSINE ABC TRANSPORTER PERMEASE PROTEIN NUPQ"/>
    <property type="match status" value="1"/>
</dbReference>
<evidence type="ECO:0000256" key="6">
    <source>
        <dbReference type="SAM" id="Phobius"/>
    </source>
</evidence>
<dbReference type="CDD" id="cd06580">
    <property type="entry name" value="TM_PBP1_transp_TpRbsC_like"/>
    <property type="match status" value="1"/>
</dbReference>
<evidence type="ECO:0000256" key="1">
    <source>
        <dbReference type="ARBA" id="ARBA00004651"/>
    </source>
</evidence>